<gene>
    <name evidence="2" type="ORF">mRhiFer1_008648</name>
</gene>
<evidence type="ECO:0000256" key="1">
    <source>
        <dbReference type="SAM" id="MobiDB-lite"/>
    </source>
</evidence>
<dbReference type="AlphaFoldDB" id="A0A7J7U0W6"/>
<comment type="caution">
    <text evidence="2">The sequence shown here is derived from an EMBL/GenBank/DDBJ whole genome shotgun (WGS) entry which is preliminary data.</text>
</comment>
<sequence length="122" mass="13867">MEGPWGCRGYPRKIASPNQRSQHGLPGRSRDPFLSSEIRQGESSVNPPRGRDSSMTLPSRKQIQKKRPPVPQLPIEILWGSCLSREKQGRQLEIDIGSLHYRPKDLPSLSKTSPFYCKYLPL</sequence>
<name>A0A7J7U0W6_RHIFE</name>
<feature type="region of interest" description="Disordered" evidence="1">
    <location>
        <begin position="1"/>
        <end position="69"/>
    </location>
</feature>
<organism evidence="2 3">
    <name type="scientific">Rhinolophus ferrumequinum</name>
    <name type="common">Greater horseshoe bat</name>
    <dbReference type="NCBI Taxonomy" id="59479"/>
    <lineage>
        <taxon>Eukaryota</taxon>
        <taxon>Metazoa</taxon>
        <taxon>Chordata</taxon>
        <taxon>Craniata</taxon>
        <taxon>Vertebrata</taxon>
        <taxon>Euteleostomi</taxon>
        <taxon>Mammalia</taxon>
        <taxon>Eutheria</taxon>
        <taxon>Laurasiatheria</taxon>
        <taxon>Chiroptera</taxon>
        <taxon>Yinpterochiroptera</taxon>
        <taxon>Rhinolophoidea</taxon>
        <taxon>Rhinolophidae</taxon>
        <taxon>Rhinolophinae</taxon>
        <taxon>Rhinolophus</taxon>
    </lineage>
</organism>
<evidence type="ECO:0000313" key="2">
    <source>
        <dbReference type="EMBL" id="KAF6306547.1"/>
    </source>
</evidence>
<dbReference type="Proteomes" id="UP000585614">
    <property type="component" value="Unassembled WGS sequence"/>
</dbReference>
<dbReference type="EMBL" id="JACAGC010000017">
    <property type="protein sequence ID" value="KAF6306547.1"/>
    <property type="molecule type" value="Genomic_DNA"/>
</dbReference>
<reference evidence="2 3" key="1">
    <citation type="journal article" date="2020" name="Nature">
        <title>Six reference-quality genomes reveal evolution of bat adaptations.</title>
        <authorList>
            <person name="Jebb D."/>
            <person name="Huang Z."/>
            <person name="Pippel M."/>
            <person name="Hughes G.M."/>
            <person name="Lavrichenko K."/>
            <person name="Devanna P."/>
            <person name="Winkler S."/>
            <person name="Jermiin L.S."/>
            <person name="Skirmuntt E.C."/>
            <person name="Katzourakis A."/>
            <person name="Burkitt-Gray L."/>
            <person name="Ray D.A."/>
            <person name="Sullivan K.A.M."/>
            <person name="Roscito J.G."/>
            <person name="Kirilenko B.M."/>
            <person name="Davalos L.M."/>
            <person name="Corthals A.P."/>
            <person name="Power M.L."/>
            <person name="Jones G."/>
            <person name="Ransome R.D."/>
            <person name="Dechmann D.K.N."/>
            <person name="Locatelli A.G."/>
            <person name="Puechmaille S.J."/>
            <person name="Fedrigo O."/>
            <person name="Jarvis E.D."/>
            <person name="Hiller M."/>
            <person name="Vernes S.C."/>
            <person name="Myers E.W."/>
            <person name="Teeling E.C."/>
        </authorList>
    </citation>
    <scope>NUCLEOTIDE SEQUENCE [LARGE SCALE GENOMIC DNA]</scope>
    <source>
        <strain evidence="2">MRhiFer1</strain>
        <tissue evidence="2">Lung</tissue>
    </source>
</reference>
<protein>
    <submittedName>
        <fullName evidence="2">Uncharacterized protein</fullName>
    </submittedName>
</protein>
<accession>A0A7J7U0W6</accession>
<evidence type="ECO:0000313" key="3">
    <source>
        <dbReference type="Proteomes" id="UP000585614"/>
    </source>
</evidence>
<proteinExistence type="predicted"/>
<feature type="compositionally biased region" description="Polar residues" evidence="1">
    <location>
        <begin position="37"/>
        <end position="46"/>
    </location>
</feature>